<protein>
    <submittedName>
        <fullName evidence="2">Uncharacterized protein</fullName>
    </submittedName>
</protein>
<dbReference type="AlphaFoldDB" id="M7C1E4"/>
<keyword evidence="3" id="KW-1185">Reference proteome</keyword>
<name>M7C1E4_CHEMY</name>
<proteinExistence type="predicted"/>
<reference evidence="3" key="1">
    <citation type="journal article" date="2013" name="Nat. Genet.">
        <title>The draft genomes of soft-shell turtle and green sea turtle yield insights into the development and evolution of the turtle-specific body plan.</title>
        <authorList>
            <person name="Wang Z."/>
            <person name="Pascual-Anaya J."/>
            <person name="Zadissa A."/>
            <person name="Li W."/>
            <person name="Niimura Y."/>
            <person name="Huang Z."/>
            <person name="Li C."/>
            <person name="White S."/>
            <person name="Xiong Z."/>
            <person name="Fang D."/>
            <person name="Wang B."/>
            <person name="Ming Y."/>
            <person name="Chen Y."/>
            <person name="Zheng Y."/>
            <person name="Kuraku S."/>
            <person name="Pignatelli M."/>
            <person name="Herrero J."/>
            <person name="Beal K."/>
            <person name="Nozawa M."/>
            <person name="Li Q."/>
            <person name="Wang J."/>
            <person name="Zhang H."/>
            <person name="Yu L."/>
            <person name="Shigenobu S."/>
            <person name="Wang J."/>
            <person name="Liu J."/>
            <person name="Flicek P."/>
            <person name="Searle S."/>
            <person name="Wang J."/>
            <person name="Kuratani S."/>
            <person name="Yin Y."/>
            <person name="Aken B."/>
            <person name="Zhang G."/>
            <person name="Irie N."/>
        </authorList>
    </citation>
    <scope>NUCLEOTIDE SEQUENCE [LARGE SCALE GENOMIC DNA]</scope>
</reference>
<evidence type="ECO:0000313" key="3">
    <source>
        <dbReference type="Proteomes" id="UP000031443"/>
    </source>
</evidence>
<dbReference type="EMBL" id="KB520360">
    <property type="protein sequence ID" value="EMP38203.1"/>
    <property type="molecule type" value="Genomic_DNA"/>
</dbReference>
<dbReference type="Proteomes" id="UP000031443">
    <property type="component" value="Unassembled WGS sequence"/>
</dbReference>
<accession>M7C1E4</accession>
<sequence>MLDGLDPMPVEVSVKAAAFSWIHMASRNKSESFFEGVQHVPPPQSTQKEEEPG</sequence>
<evidence type="ECO:0000313" key="2">
    <source>
        <dbReference type="EMBL" id="EMP38203.1"/>
    </source>
</evidence>
<gene>
    <name evidence="2" type="ORF">UY3_04546</name>
</gene>
<feature type="region of interest" description="Disordered" evidence="1">
    <location>
        <begin position="33"/>
        <end position="53"/>
    </location>
</feature>
<organism evidence="2 3">
    <name type="scientific">Chelonia mydas</name>
    <name type="common">Green sea-turtle</name>
    <name type="synonym">Chelonia agassizi</name>
    <dbReference type="NCBI Taxonomy" id="8469"/>
    <lineage>
        <taxon>Eukaryota</taxon>
        <taxon>Metazoa</taxon>
        <taxon>Chordata</taxon>
        <taxon>Craniata</taxon>
        <taxon>Vertebrata</taxon>
        <taxon>Euteleostomi</taxon>
        <taxon>Archelosauria</taxon>
        <taxon>Testudinata</taxon>
        <taxon>Testudines</taxon>
        <taxon>Cryptodira</taxon>
        <taxon>Durocryptodira</taxon>
        <taxon>Americhelydia</taxon>
        <taxon>Chelonioidea</taxon>
        <taxon>Cheloniidae</taxon>
        <taxon>Chelonia</taxon>
    </lineage>
</organism>
<evidence type="ECO:0000256" key="1">
    <source>
        <dbReference type="SAM" id="MobiDB-lite"/>
    </source>
</evidence>